<dbReference type="RefSeq" id="XP_060282329.1">
    <property type="nucleotide sequence ID" value="XM_060428206.1"/>
</dbReference>
<dbReference type="PANTHER" id="PTHR12323">
    <property type="entry name" value="SR-RELATED CTD ASSOCIATED FACTOR 6"/>
    <property type="match status" value="1"/>
</dbReference>
<dbReference type="GeneID" id="85311393"/>
<feature type="compositionally biased region" description="Pro residues" evidence="1">
    <location>
        <begin position="489"/>
        <end position="513"/>
    </location>
</feature>
<dbReference type="InterPro" id="IPR006569">
    <property type="entry name" value="CID_dom"/>
</dbReference>
<evidence type="ECO:0000256" key="1">
    <source>
        <dbReference type="SAM" id="MobiDB-lite"/>
    </source>
</evidence>
<feature type="compositionally biased region" description="Pro residues" evidence="1">
    <location>
        <begin position="455"/>
        <end position="481"/>
    </location>
</feature>
<gene>
    <name evidence="3" type="ORF">QBC33DRAFT_541866</name>
</gene>
<reference evidence="3" key="1">
    <citation type="submission" date="2023-06" db="EMBL/GenBank/DDBJ databases">
        <title>Genome-scale phylogeny and comparative genomics of the fungal order Sordariales.</title>
        <authorList>
            <consortium name="Lawrence Berkeley National Laboratory"/>
            <person name="Hensen N."/>
            <person name="Bonometti L."/>
            <person name="Westerberg I."/>
            <person name="Brannstrom I.O."/>
            <person name="Guillou S."/>
            <person name="Cros-Aarteil S."/>
            <person name="Calhoun S."/>
            <person name="Haridas S."/>
            <person name="Kuo A."/>
            <person name="Mondo S."/>
            <person name="Pangilinan J."/>
            <person name="Riley R."/>
            <person name="Labutti K."/>
            <person name="Andreopoulos B."/>
            <person name="Lipzen A."/>
            <person name="Chen C."/>
            <person name="Yanf M."/>
            <person name="Daum C."/>
            <person name="Ng V."/>
            <person name="Clum A."/>
            <person name="Steindorff A."/>
            <person name="Ohm R."/>
            <person name="Martin F."/>
            <person name="Silar P."/>
            <person name="Natvig D."/>
            <person name="Lalanne C."/>
            <person name="Gautier V."/>
            <person name="Ament-Velasquez S.L."/>
            <person name="Kruys A."/>
            <person name="Hutchinson M.I."/>
            <person name="Powell A.J."/>
            <person name="Barry K."/>
            <person name="Miller A.N."/>
            <person name="Grigoriev I.V."/>
            <person name="Debuchy R."/>
            <person name="Gladieux P."/>
            <person name="Thoren M.H."/>
            <person name="Johannesson H."/>
        </authorList>
    </citation>
    <scope>NUCLEOTIDE SEQUENCE</scope>
    <source>
        <strain evidence="3">8032-3</strain>
    </source>
</reference>
<feature type="compositionally biased region" description="Basic residues" evidence="1">
    <location>
        <begin position="382"/>
        <end position="401"/>
    </location>
</feature>
<dbReference type="PANTHER" id="PTHR12323:SF0">
    <property type="entry name" value="CALCIUM HOMEOSTASIS ENDOPLASMIC RETICULUM PROTEIN"/>
    <property type="match status" value="1"/>
</dbReference>
<dbReference type="AlphaFoldDB" id="A0AAJ0C1S4"/>
<sequence length="577" mass="62819">MASADLAVAKASLSATLFRADPTSCSRDDIDHFFSLLSSAVTQCSPANVQKCKKWILGNLVQSSSRTAGFGKYLAALSRSLTSDKAKPPQHREPSAKRKRLHILYILNDVFYHVKFRGPGDGLPKILEPFLAPMVGAASDFSNCPKHIKKIHDLIGLWEEKGYFAGEVIPTLRAAVEQGPSTNGSVGNGSRELGPDSLTTKVVKEPPFIMPAIHGDPTTPWYDLPAGNWLTALEPNSTRPMNPSMIKPLQLAAGPANKTLVEAVKNLLVDVDKLYATDVSQMNEASFDIDQMGEHIEIDEVKGDVIGGDTYYGWSRAFCEKMKARRKKRDGPDSESQRHRGRSSQSSNHSRSRSRSPGRSRSSSRVAMKRRRISKSPERRGCNRSRSRGSSKGSYKRRSWSRSRSSSSSRSPTRPSAEQHASRGRSPSPRYSPPPAAPAHQNGNGTRFAPFNELRPPPFNQNPYPIPPPMGPVPTIPPPHPGFGGFQPLVPPPPPPNYQGQWPPPPPPPPPMGGVPQNFFPGPSTARFVGGWAPPPPPPPPPPQHHPQQHPHNQYQYGGSGNGNFRGGGRGGYGRGG</sequence>
<dbReference type="PROSITE" id="PS51391">
    <property type="entry name" value="CID"/>
    <property type="match status" value="1"/>
</dbReference>
<dbReference type="Pfam" id="PF04818">
    <property type="entry name" value="CID"/>
    <property type="match status" value="1"/>
</dbReference>
<protein>
    <recommendedName>
        <fullName evidence="2">CID domain-containing protein</fullName>
    </recommendedName>
</protein>
<dbReference type="InterPro" id="IPR008942">
    <property type="entry name" value="ENTH_VHS"/>
</dbReference>
<feature type="domain" description="CID" evidence="2">
    <location>
        <begin position="25"/>
        <end position="180"/>
    </location>
</feature>
<accession>A0AAJ0C1S4</accession>
<dbReference type="GO" id="GO:0006874">
    <property type="term" value="P:intracellular calcium ion homeostasis"/>
    <property type="evidence" value="ECO:0007669"/>
    <property type="project" value="TreeGrafter"/>
</dbReference>
<dbReference type="Proteomes" id="UP001244011">
    <property type="component" value="Unassembled WGS sequence"/>
</dbReference>
<feature type="compositionally biased region" description="Gly residues" evidence="1">
    <location>
        <begin position="558"/>
        <end position="577"/>
    </location>
</feature>
<comment type="caution">
    <text evidence="3">The sequence shown here is derived from an EMBL/GenBank/DDBJ whole genome shotgun (WGS) entry which is preliminary data.</text>
</comment>
<dbReference type="EMBL" id="MU839012">
    <property type="protein sequence ID" value="KAK1766116.1"/>
    <property type="molecule type" value="Genomic_DNA"/>
</dbReference>
<dbReference type="Gene3D" id="1.25.40.90">
    <property type="match status" value="1"/>
</dbReference>
<evidence type="ECO:0000313" key="4">
    <source>
        <dbReference type="Proteomes" id="UP001244011"/>
    </source>
</evidence>
<evidence type="ECO:0000313" key="3">
    <source>
        <dbReference type="EMBL" id="KAK1766116.1"/>
    </source>
</evidence>
<keyword evidence="4" id="KW-1185">Reference proteome</keyword>
<feature type="compositionally biased region" description="Low complexity" evidence="1">
    <location>
        <begin position="402"/>
        <end position="416"/>
    </location>
</feature>
<name>A0AAJ0C1S4_9PEZI</name>
<dbReference type="GO" id="GO:0048471">
    <property type="term" value="C:perinuclear region of cytoplasm"/>
    <property type="evidence" value="ECO:0007669"/>
    <property type="project" value="TreeGrafter"/>
</dbReference>
<proteinExistence type="predicted"/>
<evidence type="ECO:0000259" key="2">
    <source>
        <dbReference type="PROSITE" id="PS51391"/>
    </source>
</evidence>
<organism evidence="3 4">
    <name type="scientific">Phialemonium atrogriseum</name>
    <dbReference type="NCBI Taxonomy" id="1093897"/>
    <lineage>
        <taxon>Eukaryota</taxon>
        <taxon>Fungi</taxon>
        <taxon>Dikarya</taxon>
        <taxon>Ascomycota</taxon>
        <taxon>Pezizomycotina</taxon>
        <taxon>Sordariomycetes</taxon>
        <taxon>Sordariomycetidae</taxon>
        <taxon>Cephalothecales</taxon>
        <taxon>Cephalothecaceae</taxon>
        <taxon>Phialemonium</taxon>
    </lineage>
</organism>
<feature type="region of interest" description="Disordered" evidence="1">
    <location>
        <begin position="323"/>
        <end position="577"/>
    </location>
</feature>
<feature type="compositionally biased region" description="Pro residues" evidence="1">
    <location>
        <begin position="533"/>
        <end position="545"/>
    </location>
</feature>